<keyword evidence="7 8" id="KW-0012">Acyltransferase</keyword>
<feature type="transmembrane region" description="Helical" evidence="8">
    <location>
        <begin position="273"/>
        <end position="303"/>
    </location>
</feature>
<comment type="domain">
    <text evidence="8">The DHHC domain is required for palmitoyltransferase activity.</text>
</comment>
<proteinExistence type="inferred from homology"/>
<comment type="similarity">
    <text evidence="2 8">Belongs to the DHHC palmitoyltransferase family.</text>
</comment>
<keyword evidence="3 8" id="KW-0808">Transferase</keyword>
<keyword evidence="6 8" id="KW-0472">Membrane</keyword>
<evidence type="ECO:0000256" key="1">
    <source>
        <dbReference type="ARBA" id="ARBA00004127"/>
    </source>
</evidence>
<comment type="catalytic activity">
    <reaction evidence="8">
        <text>L-cysteinyl-[protein] + hexadecanoyl-CoA = S-hexadecanoyl-L-cysteinyl-[protein] + CoA</text>
        <dbReference type="Rhea" id="RHEA:36683"/>
        <dbReference type="Rhea" id="RHEA-COMP:10131"/>
        <dbReference type="Rhea" id="RHEA-COMP:11032"/>
        <dbReference type="ChEBI" id="CHEBI:29950"/>
        <dbReference type="ChEBI" id="CHEBI:57287"/>
        <dbReference type="ChEBI" id="CHEBI:57379"/>
        <dbReference type="ChEBI" id="CHEBI:74151"/>
        <dbReference type="EC" id="2.3.1.225"/>
    </reaction>
</comment>
<dbReference type="Pfam" id="PF01529">
    <property type="entry name" value="DHHC"/>
    <property type="match status" value="1"/>
</dbReference>
<dbReference type="PANTHER" id="PTHR22883:SF265">
    <property type="entry name" value="PROTEIN S-ACYLTRANSFERASE 22-RELATED"/>
    <property type="match status" value="1"/>
</dbReference>
<dbReference type="EMBL" id="JARPOI010000009">
    <property type="protein sequence ID" value="KAJ9174225.1"/>
    <property type="molecule type" value="Genomic_DNA"/>
</dbReference>
<evidence type="ECO:0000256" key="5">
    <source>
        <dbReference type="ARBA" id="ARBA00022989"/>
    </source>
</evidence>
<protein>
    <recommendedName>
        <fullName evidence="8">S-acyltransferase</fullName>
        <ecNumber evidence="8">2.3.1.225</ecNumber>
    </recommendedName>
    <alternativeName>
        <fullName evidence="8">Palmitoyltransferase</fullName>
    </alternativeName>
</protein>
<feature type="transmembrane region" description="Helical" evidence="8">
    <location>
        <begin position="40"/>
        <end position="62"/>
    </location>
</feature>
<feature type="transmembrane region" description="Helical" evidence="8">
    <location>
        <begin position="226"/>
        <end position="253"/>
    </location>
</feature>
<comment type="subcellular location">
    <subcellularLocation>
        <location evidence="1">Endomembrane system</location>
        <topology evidence="1">Multi-pass membrane protein</topology>
    </subcellularLocation>
</comment>
<evidence type="ECO:0000256" key="9">
    <source>
        <dbReference type="SAM" id="MobiDB-lite"/>
    </source>
</evidence>
<evidence type="ECO:0000256" key="4">
    <source>
        <dbReference type="ARBA" id="ARBA00022692"/>
    </source>
</evidence>
<feature type="transmembrane region" description="Helical" evidence="8">
    <location>
        <begin position="12"/>
        <end position="33"/>
    </location>
</feature>
<dbReference type="InterPro" id="IPR039859">
    <property type="entry name" value="PFA4/ZDH16/20/ERF2-like"/>
</dbReference>
<evidence type="ECO:0000256" key="8">
    <source>
        <dbReference type="RuleBase" id="RU079119"/>
    </source>
</evidence>
<dbReference type="PROSITE" id="PS50216">
    <property type="entry name" value="DHHC"/>
    <property type="match status" value="1"/>
</dbReference>
<evidence type="ECO:0000313" key="11">
    <source>
        <dbReference type="EMBL" id="KAJ9174225.1"/>
    </source>
</evidence>
<feature type="region of interest" description="Disordered" evidence="9">
    <location>
        <begin position="85"/>
        <end position="109"/>
    </location>
</feature>
<keyword evidence="12" id="KW-1185">Reference proteome</keyword>
<accession>A0ABQ9M3W5</accession>
<evidence type="ECO:0000313" key="12">
    <source>
        <dbReference type="Proteomes" id="UP001174677"/>
    </source>
</evidence>
<comment type="caution">
    <text evidence="11">The sequence shown here is derived from an EMBL/GenBank/DDBJ whole genome shotgun (WGS) entry which is preliminary data.</text>
</comment>
<feature type="region of interest" description="Disordered" evidence="9">
    <location>
        <begin position="441"/>
        <end position="471"/>
    </location>
</feature>
<dbReference type="InterPro" id="IPR001594">
    <property type="entry name" value="Palmitoyltrfase_DHHC"/>
</dbReference>
<dbReference type="EC" id="2.3.1.225" evidence="8"/>
<sequence length="630" mass="69086">MRKHGWQLPYHPLQVVAVAVFLALGFAFYVFFAPFVGKKLFQYIVMGIYTPLITCVFGLYIWCAAADPADPGVFRSKKYLNIPHDRKHAQQKDSKLGVGGESTSSRHDANASTVAGKYLNKGSEVADATSKVPNTDFEQKNATSGNSSCLLWALFPCAFICNFCSSSDESSSQQTSEDGMFYCSLCEVEVFKYSKHCRVCDKCVDCFDHHCRWLNNCIGKRNYRQFFTLMVSALLLLILQWSTGILVLICCFLERKRFSVDISSKLGSSFSLVPFVIVVVLCTILAMIATLPLAQLFFFHILLIKKGISTYDYIIALREQEQEQQGVGGQRSPQMSPASSLTGLSSASSFSTFHRGAWCTPPRLFLEDQFDVVPPETGSVSSLGKKTVGDEPIRKKNPAAVKISPWTLARLNAEEVSKAAAEARKKSRILQPVVRREAPFGLEGDSSFGSSGRRMVPRPDNNRRRSNKRVRLPADLPMEPVNKVSGMAAETGFSETSTSLAPLQLEARSAFQTSRAMSSSVAIVASSPESSLDSPDIHPFRVSSSGAEESRRLTGLSVAGAASHGGIPLSRSTSDGYEASGGEDSDRVPSRLVQRSTNWSNLLFRPDQDDTVLRLKASSSSSSLANNRKL</sequence>
<name>A0ABQ9M3W5_HEVBR</name>
<evidence type="ECO:0000256" key="2">
    <source>
        <dbReference type="ARBA" id="ARBA00008574"/>
    </source>
</evidence>
<dbReference type="EMBL" id="JARPOI010000009">
    <property type="protein sequence ID" value="KAJ9174224.1"/>
    <property type="molecule type" value="Genomic_DNA"/>
</dbReference>
<dbReference type="Proteomes" id="UP001174677">
    <property type="component" value="Chromosome 9"/>
</dbReference>
<dbReference type="PANTHER" id="PTHR22883">
    <property type="entry name" value="ZINC FINGER DHHC DOMAIN CONTAINING PROTEIN"/>
    <property type="match status" value="1"/>
</dbReference>
<keyword evidence="4 8" id="KW-0812">Transmembrane</keyword>
<keyword evidence="5 8" id="KW-1133">Transmembrane helix</keyword>
<evidence type="ECO:0000259" key="10">
    <source>
        <dbReference type="Pfam" id="PF01529"/>
    </source>
</evidence>
<gene>
    <name evidence="11" type="ORF">P3X46_017272</name>
</gene>
<feature type="domain" description="Palmitoyltransferase DHHC" evidence="10">
    <location>
        <begin position="181"/>
        <end position="314"/>
    </location>
</feature>
<evidence type="ECO:0000256" key="3">
    <source>
        <dbReference type="ARBA" id="ARBA00022679"/>
    </source>
</evidence>
<reference evidence="11" key="1">
    <citation type="journal article" date="2023" name="Plant Biotechnol. J.">
        <title>Chromosome-level wild Hevea brasiliensis genome provides new tools for genomic-assisted breeding and valuable loci to elevate rubber yield.</title>
        <authorList>
            <person name="Cheng H."/>
            <person name="Song X."/>
            <person name="Hu Y."/>
            <person name="Wu T."/>
            <person name="Yang Q."/>
            <person name="An Z."/>
            <person name="Feng S."/>
            <person name="Deng Z."/>
            <person name="Wu W."/>
            <person name="Zeng X."/>
            <person name="Tu M."/>
            <person name="Wang X."/>
            <person name="Huang H."/>
        </authorList>
    </citation>
    <scope>NUCLEOTIDE SEQUENCE</scope>
    <source>
        <strain evidence="11">MT/VB/25A 57/8</strain>
    </source>
</reference>
<feature type="region of interest" description="Disordered" evidence="9">
    <location>
        <begin position="527"/>
        <end position="590"/>
    </location>
</feature>
<organism evidence="11 12">
    <name type="scientific">Hevea brasiliensis</name>
    <name type="common">Para rubber tree</name>
    <name type="synonym">Siphonia brasiliensis</name>
    <dbReference type="NCBI Taxonomy" id="3981"/>
    <lineage>
        <taxon>Eukaryota</taxon>
        <taxon>Viridiplantae</taxon>
        <taxon>Streptophyta</taxon>
        <taxon>Embryophyta</taxon>
        <taxon>Tracheophyta</taxon>
        <taxon>Spermatophyta</taxon>
        <taxon>Magnoliopsida</taxon>
        <taxon>eudicotyledons</taxon>
        <taxon>Gunneridae</taxon>
        <taxon>Pentapetalae</taxon>
        <taxon>rosids</taxon>
        <taxon>fabids</taxon>
        <taxon>Malpighiales</taxon>
        <taxon>Euphorbiaceae</taxon>
        <taxon>Crotonoideae</taxon>
        <taxon>Micrandreae</taxon>
        <taxon>Hevea</taxon>
    </lineage>
</organism>
<evidence type="ECO:0000256" key="6">
    <source>
        <dbReference type="ARBA" id="ARBA00023136"/>
    </source>
</evidence>
<evidence type="ECO:0000256" key="7">
    <source>
        <dbReference type="ARBA" id="ARBA00023315"/>
    </source>
</evidence>